<keyword evidence="3" id="KW-1185">Reference proteome</keyword>
<comment type="caution">
    <text evidence="2">The sequence shown here is derived from an EMBL/GenBank/DDBJ whole genome shotgun (WGS) entry which is preliminary data.</text>
</comment>
<keyword evidence="1" id="KW-0732">Signal</keyword>
<protein>
    <submittedName>
        <fullName evidence="2">Uncharacterized protein</fullName>
    </submittedName>
</protein>
<dbReference type="Proteomes" id="UP000664161">
    <property type="component" value="Unassembled WGS sequence"/>
</dbReference>
<feature type="chain" id="PRO_5043419598" evidence="1">
    <location>
        <begin position="34"/>
        <end position="256"/>
    </location>
</feature>
<evidence type="ECO:0000313" key="3">
    <source>
        <dbReference type="Proteomes" id="UP000664161"/>
    </source>
</evidence>
<dbReference type="AlphaFoldDB" id="A0AAW4IU36"/>
<dbReference type="EMBL" id="JAGBKN010000001">
    <property type="protein sequence ID" value="MBO1515762.1"/>
    <property type="molecule type" value="Genomic_DNA"/>
</dbReference>
<evidence type="ECO:0000313" key="2">
    <source>
        <dbReference type="EMBL" id="MBO1515762.1"/>
    </source>
</evidence>
<proteinExistence type="predicted"/>
<evidence type="ECO:0000256" key="1">
    <source>
        <dbReference type="SAM" id="SignalP"/>
    </source>
</evidence>
<reference evidence="2 3" key="1">
    <citation type="submission" date="2021-03" db="EMBL/GenBank/DDBJ databases">
        <authorList>
            <person name="Shang D.-D."/>
            <person name="Du Z.-J."/>
            <person name="Chen G.-J."/>
        </authorList>
    </citation>
    <scope>NUCLEOTIDE SEQUENCE [LARGE SCALE GENOMIC DNA]</scope>
    <source>
        <strain evidence="2 3">F2608</strain>
    </source>
</reference>
<sequence>MSKSASTVATYKRSFYTALSTVLLLTSASSALAASDRVKANTLISNDYCHSNLENHIPSYQYQSAEQQALSCMLTQVKPYQQADKTAHQRYWAYKAQAWLNYAIHQDSINSRSTAGADAAQAAESILHSLKNGTEKNISLYQDIPAMSALMRPDLWATISALKDSDGIAVAPREMAFSEVALIWAATNQCARGRRESGIHFRMADRWLEQARQAYVNSHDSQTNVALQARIVRYYEAYAPLDSGEDTCHGQALSPI</sequence>
<name>A0AAW4IU36_9GAMM</name>
<accession>A0AAW4IU36</accession>
<organism evidence="2 3">
    <name type="scientific">Psychrobacter halodurans</name>
    <dbReference type="NCBI Taxonomy" id="2818439"/>
    <lineage>
        <taxon>Bacteria</taxon>
        <taxon>Pseudomonadati</taxon>
        <taxon>Pseudomonadota</taxon>
        <taxon>Gammaproteobacteria</taxon>
        <taxon>Moraxellales</taxon>
        <taxon>Moraxellaceae</taxon>
        <taxon>Psychrobacter</taxon>
    </lineage>
</organism>
<gene>
    <name evidence="2" type="ORF">J3491_00235</name>
</gene>
<dbReference type="RefSeq" id="WP_207968803.1">
    <property type="nucleotide sequence ID" value="NZ_JAGBKN010000001.1"/>
</dbReference>
<feature type="signal peptide" evidence="1">
    <location>
        <begin position="1"/>
        <end position="33"/>
    </location>
</feature>